<evidence type="ECO:0000256" key="1">
    <source>
        <dbReference type="ARBA" id="ARBA00007734"/>
    </source>
</evidence>
<dbReference type="PANTHER" id="PTHR37423">
    <property type="entry name" value="SOLUBLE LYTIC MUREIN TRANSGLYCOSYLASE-RELATED"/>
    <property type="match status" value="1"/>
</dbReference>
<evidence type="ECO:0000256" key="2">
    <source>
        <dbReference type="ARBA" id="ARBA00009387"/>
    </source>
</evidence>
<dbReference type="PROSITE" id="PS00922">
    <property type="entry name" value="TRANSGLYCOSYLASE"/>
    <property type="match status" value="1"/>
</dbReference>
<comment type="similarity">
    <text evidence="2">Belongs to the virb1 family.</text>
</comment>
<gene>
    <name evidence="5" type="ORF">HBH26_07800</name>
</gene>
<dbReference type="PANTHER" id="PTHR37423:SF2">
    <property type="entry name" value="MEMBRANE-BOUND LYTIC MUREIN TRANSGLYCOSYLASE C"/>
    <property type="match status" value="1"/>
</dbReference>
<dbReference type="SUPFAM" id="SSF53955">
    <property type="entry name" value="Lysozyme-like"/>
    <property type="match status" value="1"/>
</dbReference>
<keyword evidence="6" id="KW-1185">Reference proteome</keyword>
<dbReference type="Pfam" id="PF01464">
    <property type="entry name" value="SLT"/>
    <property type="match status" value="1"/>
</dbReference>
<dbReference type="InterPro" id="IPR023346">
    <property type="entry name" value="Lysozyme-like_dom_sf"/>
</dbReference>
<organism evidence="5 6">
    <name type="scientific">Sphingomonas corticis</name>
    <dbReference type="NCBI Taxonomy" id="2722791"/>
    <lineage>
        <taxon>Bacteria</taxon>
        <taxon>Pseudomonadati</taxon>
        <taxon>Pseudomonadota</taxon>
        <taxon>Alphaproteobacteria</taxon>
        <taxon>Sphingomonadales</taxon>
        <taxon>Sphingomonadaceae</taxon>
        <taxon>Sphingomonas</taxon>
    </lineage>
</organism>
<name>A0ABX1CR38_9SPHN</name>
<feature type="signal peptide" evidence="3">
    <location>
        <begin position="1"/>
        <end position="25"/>
    </location>
</feature>
<keyword evidence="3" id="KW-0732">Signal</keyword>
<dbReference type="InterPro" id="IPR008258">
    <property type="entry name" value="Transglycosylase_SLT_dom_1"/>
</dbReference>
<accession>A0ABX1CR38</accession>
<feature type="domain" description="Transglycosylase SLT" evidence="4">
    <location>
        <begin position="123"/>
        <end position="226"/>
    </location>
</feature>
<dbReference type="RefSeq" id="WP_168134034.1">
    <property type="nucleotide sequence ID" value="NZ_JAAVJH010000004.1"/>
</dbReference>
<dbReference type="CDD" id="cd00254">
    <property type="entry name" value="LT-like"/>
    <property type="match status" value="1"/>
</dbReference>
<protein>
    <submittedName>
        <fullName evidence="5">Lytic transglycosylase domain-containing protein</fullName>
    </submittedName>
</protein>
<proteinExistence type="inferred from homology"/>
<dbReference type="Gene3D" id="1.10.530.10">
    <property type="match status" value="1"/>
</dbReference>
<evidence type="ECO:0000259" key="4">
    <source>
        <dbReference type="Pfam" id="PF01464"/>
    </source>
</evidence>
<evidence type="ECO:0000313" key="5">
    <source>
        <dbReference type="EMBL" id="NJR78485.1"/>
    </source>
</evidence>
<dbReference type="InterPro" id="IPR000189">
    <property type="entry name" value="Transglyc_AS"/>
</dbReference>
<feature type="chain" id="PRO_5045264060" evidence="3">
    <location>
        <begin position="26"/>
        <end position="246"/>
    </location>
</feature>
<comment type="similarity">
    <text evidence="1">Belongs to the transglycosylase Slt family.</text>
</comment>
<dbReference type="Proteomes" id="UP000732399">
    <property type="component" value="Unassembled WGS sequence"/>
</dbReference>
<reference evidence="5 6" key="1">
    <citation type="submission" date="2020-03" db="EMBL/GenBank/DDBJ databases">
        <authorList>
            <person name="Wang L."/>
            <person name="He N."/>
            <person name="Li Y."/>
            <person name="Fang Y."/>
            <person name="Zhang F."/>
        </authorList>
    </citation>
    <scope>NUCLEOTIDE SEQUENCE [LARGE SCALE GENOMIC DNA]</scope>
    <source>
        <strain evidence="5 6">36D10-4-7</strain>
    </source>
</reference>
<evidence type="ECO:0000256" key="3">
    <source>
        <dbReference type="SAM" id="SignalP"/>
    </source>
</evidence>
<comment type="caution">
    <text evidence="5">The sequence shown here is derived from an EMBL/GenBank/DDBJ whole genome shotgun (WGS) entry which is preliminary data.</text>
</comment>
<evidence type="ECO:0000313" key="6">
    <source>
        <dbReference type="Proteomes" id="UP000732399"/>
    </source>
</evidence>
<sequence>MRTATATIRTRATLRAGVVVGLAMAAATAGVPAAAIDCGTTGFGSRFSEAARLCGTPAAAASTPASRPALPASTPVFNPVAVADQSSVTVSMPGYRRRLAAAVRQVRRRGGAAAPDALVVAIGRQYRIDPHLLGAMVQTESAGDPRAVSHKGALGLMQVMPATARSMGVRDPRALLNNRPLALATGAKYLKHLQSKFGNNVPMVVAAYNAGPGAVQKYRGIPRYRETQGYVRDVMGRYAAARGVSQ</sequence>
<dbReference type="EMBL" id="JAAVJH010000004">
    <property type="protein sequence ID" value="NJR78485.1"/>
    <property type="molecule type" value="Genomic_DNA"/>
</dbReference>